<name>A0A399F489_9DEIN</name>
<dbReference type="AlphaFoldDB" id="A0A399F489"/>
<proteinExistence type="predicted"/>
<gene>
    <name evidence="1" type="ORF">Mrose_00264</name>
</gene>
<protein>
    <recommendedName>
        <fullName evidence="3">Transposase DDE domain protein</fullName>
    </recommendedName>
</protein>
<evidence type="ECO:0000313" key="1">
    <source>
        <dbReference type="EMBL" id="RIH89672.1"/>
    </source>
</evidence>
<comment type="caution">
    <text evidence="1">The sequence shown here is derived from an EMBL/GenBank/DDBJ whole genome shotgun (WGS) entry which is preliminary data.</text>
</comment>
<keyword evidence="2" id="KW-1185">Reference proteome</keyword>
<dbReference type="EMBL" id="QWLA01000002">
    <property type="protein sequence ID" value="RIH89672.1"/>
    <property type="molecule type" value="Genomic_DNA"/>
</dbReference>
<sequence length="151" mass="17324">MNWTVLVAYCIVDDLVKVLGHRDDPQSKTPASVVLTIWILAALEHGGRQNKALQRCQELGLFSFVPSRSRFNRRLHAVSYLIPLLLPLFKTLWQRLGDIEHSILDTLPLPVCENIRAPRCRLAKGLCYRGYTASKRLYFHGRLLSYTPLPR</sequence>
<accession>A0A399F489</accession>
<organism evidence="1 2">
    <name type="scientific">Calidithermus roseus</name>
    <dbReference type="NCBI Taxonomy" id="1644118"/>
    <lineage>
        <taxon>Bacteria</taxon>
        <taxon>Thermotogati</taxon>
        <taxon>Deinococcota</taxon>
        <taxon>Deinococci</taxon>
        <taxon>Thermales</taxon>
        <taxon>Thermaceae</taxon>
        <taxon>Calidithermus</taxon>
    </lineage>
</organism>
<reference evidence="1 2" key="1">
    <citation type="submission" date="2018-08" db="EMBL/GenBank/DDBJ databases">
        <title>Meiothermus roseus NBRC 110900 genome sequencing project.</title>
        <authorList>
            <person name="Da Costa M.S."/>
            <person name="Albuquerque L."/>
            <person name="Raposo P."/>
            <person name="Froufe H.J.C."/>
            <person name="Barroso C.S."/>
            <person name="Egas C."/>
        </authorList>
    </citation>
    <scope>NUCLEOTIDE SEQUENCE [LARGE SCALE GENOMIC DNA]</scope>
    <source>
        <strain evidence="1 2">NBRC 110900</strain>
    </source>
</reference>
<dbReference type="Proteomes" id="UP000265341">
    <property type="component" value="Unassembled WGS sequence"/>
</dbReference>
<evidence type="ECO:0000313" key="2">
    <source>
        <dbReference type="Proteomes" id="UP000265341"/>
    </source>
</evidence>
<evidence type="ECO:0008006" key="3">
    <source>
        <dbReference type="Google" id="ProtNLM"/>
    </source>
</evidence>